<dbReference type="OrthoDB" id="271303at2759"/>
<protein>
    <submittedName>
        <fullName evidence="4">L-fucose kinase</fullName>
    </submittedName>
</protein>
<evidence type="ECO:0000256" key="1">
    <source>
        <dbReference type="ARBA" id="ARBA00022679"/>
    </source>
</evidence>
<dbReference type="PANTHER" id="PTHR32463:SF0">
    <property type="entry name" value="L-FUCOSE KINASE"/>
    <property type="match status" value="1"/>
</dbReference>
<comment type="caution">
    <text evidence="4">The sequence shown here is derived from an EMBL/GenBank/DDBJ whole genome shotgun (WGS) entry which is preliminary data.</text>
</comment>
<dbReference type="Gene3D" id="3.30.230.10">
    <property type="match status" value="1"/>
</dbReference>
<dbReference type="SUPFAM" id="SSF54211">
    <property type="entry name" value="Ribosomal protein S5 domain 2-like"/>
    <property type="match status" value="1"/>
</dbReference>
<dbReference type="GO" id="GO:0005524">
    <property type="term" value="F:ATP binding"/>
    <property type="evidence" value="ECO:0007669"/>
    <property type="project" value="InterPro"/>
</dbReference>
<keyword evidence="5" id="KW-1185">Reference proteome</keyword>
<feature type="domain" description="GHMP kinase N-terminal" evidence="3">
    <location>
        <begin position="230"/>
        <end position="285"/>
    </location>
</feature>
<dbReference type="Proteomes" id="UP000440578">
    <property type="component" value="Unassembled WGS sequence"/>
</dbReference>
<gene>
    <name evidence="4" type="primary">Fuk_0</name>
    <name evidence="4" type="ORF">FJT64_008517</name>
</gene>
<dbReference type="GO" id="GO:0050201">
    <property type="term" value="F:fucokinase activity"/>
    <property type="evidence" value="ECO:0007669"/>
    <property type="project" value="TreeGrafter"/>
</dbReference>
<evidence type="ECO:0000256" key="2">
    <source>
        <dbReference type="ARBA" id="ARBA00022777"/>
    </source>
</evidence>
<evidence type="ECO:0000313" key="5">
    <source>
        <dbReference type="Proteomes" id="UP000440578"/>
    </source>
</evidence>
<evidence type="ECO:0000313" key="4">
    <source>
        <dbReference type="EMBL" id="KAF0293733.1"/>
    </source>
</evidence>
<evidence type="ECO:0000259" key="3">
    <source>
        <dbReference type="Pfam" id="PF00288"/>
    </source>
</evidence>
<accession>A0A6A4VJE8</accession>
<sequence>MLLEALDWAAAAAEPGDAARLLAAQADLLGVMAAGRGGLRSGPAGNAAWQPALQALEHESIGAGVNRLAEVRRDWLGSPDRLIRAARHYERAAQTLVRLSVMRVMDQVELCRADRPQPGVWVTARCPARADIAGGWSDTPPICYEMGGLVVDLAITVDGVKPIGARARRTADPATGVRLKLCGPHGDQVLELTSLDSIRDYTSPAAPGQLLKCALIVTNIISLESDTPLAEQLKQTVGGGLEVETWSRLPQGSGMGASSILAAALVSVLWTVSGSGYSKNDVIHATLVPGAVGLPRAACGRTLPAASRMRPSYCSAPGQERQHRRSPRCEWVPVPSSLPDTLARHCLLRVYGPSAAGQEPPSDGPYRNWYAREAAAGGDLQETGGDGSAGCAPRWLTGTWRAIGKKMSAYNSQKSELDAVGAGRGGAGKSSPRCGLCCSEATIMGAGGGGFLLVLTRQPDQAEAVRAALEALDMPEERLSVHTAGPGPTRAGGHRR</sequence>
<dbReference type="AlphaFoldDB" id="A0A6A4VJE8"/>
<dbReference type="Pfam" id="PF00288">
    <property type="entry name" value="GHMP_kinases_N"/>
    <property type="match status" value="1"/>
</dbReference>
<dbReference type="InterPro" id="IPR020568">
    <property type="entry name" value="Ribosomal_Su5_D2-typ_SF"/>
</dbReference>
<keyword evidence="2 4" id="KW-0418">Kinase</keyword>
<proteinExistence type="predicted"/>
<name>A0A6A4VJE8_AMPAM</name>
<dbReference type="InterPro" id="IPR006204">
    <property type="entry name" value="GHMP_kinase_N_dom"/>
</dbReference>
<keyword evidence="1" id="KW-0808">Transferase</keyword>
<dbReference type="PRINTS" id="PR00959">
    <property type="entry name" value="MEVGALKINASE"/>
</dbReference>
<dbReference type="InterPro" id="IPR052203">
    <property type="entry name" value="GHMP_Kinase-Related"/>
</dbReference>
<dbReference type="GO" id="GO:0042352">
    <property type="term" value="P:GDP-L-fucose salvage"/>
    <property type="evidence" value="ECO:0007669"/>
    <property type="project" value="TreeGrafter"/>
</dbReference>
<dbReference type="InterPro" id="IPR014721">
    <property type="entry name" value="Ribsml_uS5_D2-typ_fold_subgr"/>
</dbReference>
<reference evidence="4 5" key="1">
    <citation type="submission" date="2019-07" db="EMBL/GenBank/DDBJ databases">
        <title>Draft genome assembly of a fouling barnacle, Amphibalanus amphitrite (Darwin, 1854): The first reference genome for Thecostraca.</title>
        <authorList>
            <person name="Kim W."/>
        </authorList>
    </citation>
    <scope>NUCLEOTIDE SEQUENCE [LARGE SCALE GENOMIC DNA]</scope>
    <source>
        <strain evidence="4">SNU_AA5</strain>
        <tissue evidence="4">Soma without cirri and trophi</tissue>
    </source>
</reference>
<dbReference type="EMBL" id="VIIS01001725">
    <property type="protein sequence ID" value="KAF0293733.1"/>
    <property type="molecule type" value="Genomic_DNA"/>
</dbReference>
<dbReference type="PANTHER" id="PTHR32463">
    <property type="entry name" value="L-FUCOSE KINASE"/>
    <property type="match status" value="1"/>
</dbReference>
<organism evidence="4 5">
    <name type="scientific">Amphibalanus amphitrite</name>
    <name type="common">Striped barnacle</name>
    <name type="synonym">Balanus amphitrite</name>
    <dbReference type="NCBI Taxonomy" id="1232801"/>
    <lineage>
        <taxon>Eukaryota</taxon>
        <taxon>Metazoa</taxon>
        <taxon>Ecdysozoa</taxon>
        <taxon>Arthropoda</taxon>
        <taxon>Crustacea</taxon>
        <taxon>Multicrustacea</taxon>
        <taxon>Cirripedia</taxon>
        <taxon>Thoracica</taxon>
        <taxon>Thoracicalcarea</taxon>
        <taxon>Balanomorpha</taxon>
        <taxon>Balanoidea</taxon>
        <taxon>Balanidae</taxon>
        <taxon>Amphibalaninae</taxon>
        <taxon>Amphibalanus</taxon>
    </lineage>
</organism>